<protein>
    <submittedName>
        <fullName evidence="4">SDR family oxidoreductase</fullName>
    </submittedName>
</protein>
<dbReference type="Pfam" id="PF13561">
    <property type="entry name" value="adh_short_C2"/>
    <property type="match status" value="1"/>
</dbReference>
<organism evidence="4 5">
    <name type="scientific">Promicromonospora vindobonensis</name>
    <dbReference type="NCBI Taxonomy" id="195748"/>
    <lineage>
        <taxon>Bacteria</taxon>
        <taxon>Bacillati</taxon>
        <taxon>Actinomycetota</taxon>
        <taxon>Actinomycetes</taxon>
        <taxon>Micrococcales</taxon>
        <taxon>Promicromonosporaceae</taxon>
        <taxon>Promicromonospora</taxon>
    </lineage>
</organism>
<evidence type="ECO:0000259" key="3">
    <source>
        <dbReference type="SMART" id="SM00822"/>
    </source>
</evidence>
<evidence type="ECO:0000256" key="1">
    <source>
        <dbReference type="ARBA" id="ARBA00006484"/>
    </source>
</evidence>
<evidence type="ECO:0000313" key="4">
    <source>
        <dbReference type="EMBL" id="MFD2797020.1"/>
    </source>
</evidence>
<dbReference type="PANTHER" id="PTHR48107:SF7">
    <property type="entry name" value="RE15974P"/>
    <property type="match status" value="1"/>
</dbReference>
<name>A0ABW5W383_9MICO</name>
<accession>A0ABW5W383</accession>
<dbReference type="EMBL" id="JBHUOG010000002">
    <property type="protein sequence ID" value="MFD2797020.1"/>
    <property type="molecule type" value="Genomic_DNA"/>
</dbReference>
<keyword evidence="2" id="KW-0560">Oxidoreductase</keyword>
<gene>
    <name evidence="4" type="ORF">ACFS27_25915</name>
</gene>
<comment type="similarity">
    <text evidence="1">Belongs to the short-chain dehydrogenases/reductases (SDR) family.</text>
</comment>
<dbReference type="SUPFAM" id="SSF51735">
    <property type="entry name" value="NAD(P)-binding Rossmann-fold domains"/>
    <property type="match status" value="1"/>
</dbReference>
<keyword evidence="5" id="KW-1185">Reference proteome</keyword>
<dbReference type="InterPro" id="IPR036291">
    <property type="entry name" value="NAD(P)-bd_dom_sf"/>
</dbReference>
<dbReference type="Gene3D" id="3.40.50.720">
    <property type="entry name" value="NAD(P)-binding Rossmann-like Domain"/>
    <property type="match status" value="1"/>
</dbReference>
<proteinExistence type="inferred from homology"/>
<evidence type="ECO:0000256" key="2">
    <source>
        <dbReference type="ARBA" id="ARBA00023002"/>
    </source>
</evidence>
<dbReference type="InterPro" id="IPR057326">
    <property type="entry name" value="KR_dom"/>
</dbReference>
<evidence type="ECO:0000313" key="5">
    <source>
        <dbReference type="Proteomes" id="UP001597479"/>
    </source>
</evidence>
<comment type="caution">
    <text evidence="4">The sequence shown here is derived from an EMBL/GenBank/DDBJ whole genome shotgun (WGS) entry which is preliminary data.</text>
</comment>
<dbReference type="Proteomes" id="UP001597479">
    <property type="component" value="Unassembled WGS sequence"/>
</dbReference>
<sequence length="244" mass="25364">MSSTPRVAVVTGGSRGIGRAVTRRLAADGYDVAIVYTADHHEAVASVKEIEAVGGTGRAYQADIADAPVIERVFESVEERFGGIDVVINAAGIMPLAPVSALDLDILDRLLRTNVRGTFVIAQQAARRVRAGGAIVAFSTTVTRTHLPTYGAYAATKGAVEALVPILAKELAGNDITVNAVAPGPTATELFFEGKSQEVVDRIVGAHPRGRLGTPEDVAEVVATLAGPARWINGQTVFVNGGLA</sequence>
<dbReference type="RefSeq" id="WP_377189606.1">
    <property type="nucleotide sequence ID" value="NZ_JBHUOG010000002.1"/>
</dbReference>
<feature type="domain" description="Ketoreductase" evidence="3">
    <location>
        <begin position="6"/>
        <end position="184"/>
    </location>
</feature>
<dbReference type="SMART" id="SM00822">
    <property type="entry name" value="PKS_KR"/>
    <property type="match status" value="1"/>
</dbReference>
<reference evidence="5" key="1">
    <citation type="journal article" date="2019" name="Int. J. Syst. Evol. Microbiol.">
        <title>The Global Catalogue of Microorganisms (GCM) 10K type strain sequencing project: providing services to taxonomists for standard genome sequencing and annotation.</title>
        <authorList>
            <consortium name="The Broad Institute Genomics Platform"/>
            <consortium name="The Broad Institute Genome Sequencing Center for Infectious Disease"/>
            <person name="Wu L."/>
            <person name="Ma J."/>
        </authorList>
    </citation>
    <scope>NUCLEOTIDE SEQUENCE [LARGE SCALE GENOMIC DNA]</scope>
    <source>
        <strain evidence="5">CCM 7044</strain>
    </source>
</reference>
<dbReference type="PANTHER" id="PTHR48107">
    <property type="entry name" value="NADPH-DEPENDENT ALDEHYDE REDUCTASE-LIKE PROTEIN, CHLOROPLASTIC-RELATED"/>
    <property type="match status" value="1"/>
</dbReference>
<dbReference type="PRINTS" id="PR00080">
    <property type="entry name" value="SDRFAMILY"/>
</dbReference>
<dbReference type="PRINTS" id="PR00081">
    <property type="entry name" value="GDHRDH"/>
</dbReference>
<dbReference type="InterPro" id="IPR002347">
    <property type="entry name" value="SDR_fam"/>
</dbReference>